<name>A0A6G1EDM5_9ORYZ</name>
<dbReference type="Proteomes" id="UP000479710">
    <property type="component" value="Unassembled WGS sequence"/>
</dbReference>
<organism evidence="1 2">
    <name type="scientific">Oryza meyeriana var. granulata</name>
    <dbReference type="NCBI Taxonomy" id="110450"/>
    <lineage>
        <taxon>Eukaryota</taxon>
        <taxon>Viridiplantae</taxon>
        <taxon>Streptophyta</taxon>
        <taxon>Embryophyta</taxon>
        <taxon>Tracheophyta</taxon>
        <taxon>Spermatophyta</taxon>
        <taxon>Magnoliopsida</taxon>
        <taxon>Liliopsida</taxon>
        <taxon>Poales</taxon>
        <taxon>Poaceae</taxon>
        <taxon>BOP clade</taxon>
        <taxon>Oryzoideae</taxon>
        <taxon>Oryzeae</taxon>
        <taxon>Oryzinae</taxon>
        <taxon>Oryza</taxon>
        <taxon>Oryza meyeriana</taxon>
    </lineage>
</organism>
<proteinExistence type="predicted"/>
<dbReference type="AlphaFoldDB" id="A0A6G1EDM5"/>
<protein>
    <submittedName>
        <fullName evidence="1">Uncharacterized protein</fullName>
    </submittedName>
</protein>
<evidence type="ECO:0000313" key="1">
    <source>
        <dbReference type="EMBL" id="KAF0922900.1"/>
    </source>
</evidence>
<reference evidence="1 2" key="1">
    <citation type="submission" date="2019-11" db="EMBL/GenBank/DDBJ databases">
        <title>Whole genome sequence of Oryza granulata.</title>
        <authorList>
            <person name="Li W."/>
        </authorList>
    </citation>
    <scope>NUCLEOTIDE SEQUENCE [LARGE SCALE GENOMIC DNA]</scope>
    <source>
        <strain evidence="2">cv. Menghai</strain>
        <tissue evidence="1">Leaf</tissue>
    </source>
</reference>
<evidence type="ECO:0000313" key="2">
    <source>
        <dbReference type="Proteomes" id="UP000479710"/>
    </source>
</evidence>
<accession>A0A6G1EDM5</accession>
<dbReference type="EMBL" id="SPHZ02000003">
    <property type="protein sequence ID" value="KAF0922900.1"/>
    <property type="molecule type" value="Genomic_DNA"/>
</dbReference>
<gene>
    <name evidence="1" type="ORF">E2562_002148</name>
</gene>
<keyword evidence="2" id="KW-1185">Reference proteome</keyword>
<comment type="caution">
    <text evidence="1">The sequence shown here is derived from an EMBL/GenBank/DDBJ whole genome shotgun (WGS) entry which is preliminary data.</text>
</comment>
<sequence>MRMEMMMLPCKKMKTMLSLMENMVLPAMLNKVISSWKSQVRNLKGMETLTRKMEMMLPSKKMKNMLSLMEKMVMPAVLNKVISSWKKPLLI</sequence>